<evidence type="ECO:0000313" key="4">
    <source>
        <dbReference type="Proteomes" id="UP000526734"/>
    </source>
</evidence>
<dbReference type="PANTHER" id="PTHR30461">
    <property type="entry name" value="DNA-INVERTASE FROM LAMBDOID PROPHAGE"/>
    <property type="match status" value="1"/>
</dbReference>
<organism evidence="3 4">
    <name type="scientific">Amycolatopsis dendrobii</name>
    <dbReference type="NCBI Taxonomy" id="2760662"/>
    <lineage>
        <taxon>Bacteria</taxon>
        <taxon>Bacillati</taxon>
        <taxon>Actinomycetota</taxon>
        <taxon>Actinomycetes</taxon>
        <taxon>Pseudonocardiales</taxon>
        <taxon>Pseudonocardiaceae</taxon>
        <taxon>Amycolatopsis</taxon>
    </lineage>
</organism>
<dbReference type="EMBL" id="JACGZW010000012">
    <property type="protein sequence ID" value="MBB1158140.1"/>
    <property type="molecule type" value="Genomic_DNA"/>
</dbReference>
<dbReference type="InterPro" id="IPR050639">
    <property type="entry name" value="SSR_resolvase"/>
</dbReference>
<evidence type="ECO:0000313" key="3">
    <source>
        <dbReference type="EMBL" id="MBB1158140.1"/>
    </source>
</evidence>
<dbReference type="PROSITE" id="PS51737">
    <property type="entry name" value="RECOMBINASE_DNA_BIND"/>
    <property type="match status" value="1"/>
</dbReference>
<evidence type="ECO:0000256" key="1">
    <source>
        <dbReference type="SAM" id="MobiDB-lite"/>
    </source>
</evidence>
<feature type="domain" description="Recombinase" evidence="2">
    <location>
        <begin position="153"/>
        <end position="315"/>
    </location>
</feature>
<feature type="region of interest" description="Disordered" evidence="1">
    <location>
        <begin position="1"/>
        <end position="20"/>
    </location>
</feature>
<protein>
    <submittedName>
        <fullName evidence="3">Recombinase family protein</fullName>
    </submittedName>
</protein>
<sequence>MACGDCEREAGPLDGVQPHGNAVEIQDEPTRFQDLAGGGDGRHRSCRAACQHDRPQCGENDRLGAAALDEDGQSVAPALPAREIRAVGEIEALLSGQALRFGRRGSALSRRSIVEQHHEGRRGLKNGDDERHAPVLAHGATHVDVAADGADLDYGYVVVDAGPHPNPRKAAEGFRLRVLAIEEETAAVVRRIFTEYLNGNGDRAIANGLNRDGIPCPSARRPEQNRHRLADGWQGSTIRSILENPRYTGYAFFGRWARQEMLLDPDDVAAGHVTRFRRASADRVVRSRKPAHPEIISVEDFTAVQLSRRSRAAGGLEARRKLERGPKATKWTYAFRGRVRCDHCKRKMEGTPRDTRIYYRCAARTLVPGSPALADHPKNIYLPEAALMDPLNSYIHHAFSEEQRDATVEAMLGVAGDVNVNPRRTADAQRWLTQAKTRLARLTQAIEAGADLEALIEPLNRAREERDAAAEELARTPAGSELGRADVEALVDSLADAGRRVISASPARLQELYEEIGLELVYNARERMVAVTIRPPRRVSTRVRGGTRSLLLARIPFEREFVMLRVYQIRSSWIGIRCCCGRVGEVRRLARRSRRRFAVRGGGVWQEASGEPGLWLVDWSRDPPQPRVRGVEARILIDELMRCGGIGRCGCRC</sequence>
<dbReference type="Pfam" id="PF13408">
    <property type="entry name" value="Zn_ribbon_recom"/>
    <property type="match status" value="1"/>
</dbReference>
<dbReference type="AlphaFoldDB" id="A0A7W3W3M4"/>
<dbReference type="GO" id="GO:0000150">
    <property type="term" value="F:DNA strand exchange activity"/>
    <property type="evidence" value="ECO:0007669"/>
    <property type="project" value="InterPro"/>
</dbReference>
<dbReference type="InterPro" id="IPR038109">
    <property type="entry name" value="DNA_bind_recomb_sf"/>
</dbReference>
<dbReference type="Proteomes" id="UP000526734">
    <property type="component" value="Unassembled WGS sequence"/>
</dbReference>
<accession>A0A7W3W3M4</accession>
<name>A0A7W3W3M4_9PSEU</name>
<proteinExistence type="predicted"/>
<dbReference type="InterPro" id="IPR011109">
    <property type="entry name" value="DNA_bind_recombinase_dom"/>
</dbReference>
<dbReference type="GO" id="GO:0003677">
    <property type="term" value="F:DNA binding"/>
    <property type="evidence" value="ECO:0007669"/>
    <property type="project" value="InterPro"/>
</dbReference>
<dbReference type="InterPro" id="IPR025827">
    <property type="entry name" value="Zn_ribbon_recom_dom"/>
</dbReference>
<dbReference type="PANTHER" id="PTHR30461:SF19">
    <property type="entry name" value="SITE-SPECIFIC RECOMBINASE RESOLVASE FAMILY"/>
    <property type="match status" value="1"/>
</dbReference>
<feature type="compositionally biased region" description="Basic and acidic residues" evidence="1">
    <location>
        <begin position="1"/>
        <end position="11"/>
    </location>
</feature>
<evidence type="ECO:0000259" key="2">
    <source>
        <dbReference type="PROSITE" id="PS51737"/>
    </source>
</evidence>
<dbReference type="Pfam" id="PF07508">
    <property type="entry name" value="Recombinase"/>
    <property type="match status" value="1"/>
</dbReference>
<gene>
    <name evidence="3" type="ORF">H4281_33765</name>
</gene>
<comment type="caution">
    <text evidence="3">The sequence shown here is derived from an EMBL/GenBank/DDBJ whole genome shotgun (WGS) entry which is preliminary data.</text>
</comment>
<keyword evidence="4" id="KW-1185">Reference proteome</keyword>
<reference evidence="3 4" key="1">
    <citation type="submission" date="2020-08" db="EMBL/GenBank/DDBJ databases">
        <title>Amycolatopsis sp. nov. DR6-1 isolated from Dendrobium heterocarpum.</title>
        <authorList>
            <person name="Tedsree N."/>
            <person name="Kuncharoen N."/>
            <person name="Likhitwitayawuid K."/>
            <person name="Tanasupawat S."/>
        </authorList>
    </citation>
    <scope>NUCLEOTIDE SEQUENCE [LARGE SCALE GENOMIC DNA]</scope>
    <source>
        <strain evidence="3 4">DR6-1</strain>
    </source>
</reference>
<dbReference type="Gene3D" id="3.90.1750.20">
    <property type="entry name" value="Putative Large Serine Recombinase, Chain B, Domain 2"/>
    <property type="match status" value="1"/>
</dbReference>